<dbReference type="GO" id="GO:0004673">
    <property type="term" value="F:protein histidine kinase activity"/>
    <property type="evidence" value="ECO:0007669"/>
    <property type="project" value="UniProtKB-EC"/>
</dbReference>
<feature type="chain" id="PRO_5014809196" evidence="1">
    <location>
        <begin position="22"/>
        <end position="305"/>
    </location>
</feature>
<evidence type="ECO:0000313" key="2">
    <source>
        <dbReference type="EMBL" id="SEH05119.1"/>
    </source>
</evidence>
<accession>A0A1H6F732</accession>
<proteinExistence type="predicted"/>
<dbReference type="Proteomes" id="UP000236724">
    <property type="component" value="Unassembled WGS sequence"/>
</dbReference>
<dbReference type="OrthoDB" id="9792854at2"/>
<evidence type="ECO:0000313" key="3">
    <source>
        <dbReference type="Proteomes" id="UP000236724"/>
    </source>
</evidence>
<dbReference type="AlphaFoldDB" id="A0A1H6F732"/>
<feature type="signal peptide" evidence="1">
    <location>
        <begin position="1"/>
        <end position="21"/>
    </location>
</feature>
<name>A0A1H6F732_9GAMM</name>
<dbReference type="RefSeq" id="WP_103919096.1">
    <property type="nucleotide sequence ID" value="NZ_FMSV02000159.1"/>
</dbReference>
<keyword evidence="2" id="KW-0418">Kinase</keyword>
<organism evidence="2 3">
    <name type="scientific">Candidatus Venteria ishoeyi</name>
    <dbReference type="NCBI Taxonomy" id="1899563"/>
    <lineage>
        <taxon>Bacteria</taxon>
        <taxon>Pseudomonadati</taxon>
        <taxon>Pseudomonadota</taxon>
        <taxon>Gammaproteobacteria</taxon>
        <taxon>Thiotrichales</taxon>
        <taxon>Thiotrichaceae</taxon>
        <taxon>Venteria</taxon>
    </lineage>
</organism>
<keyword evidence="3" id="KW-1185">Reference proteome</keyword>
<gene>
    <name evidence="2" type="primary">ttrS_1</name>
    <name evidence="2" type="ORF">MBHS_00972</name>
</gene>
<evidence type="ECO:0000256" key="1">
    <source>
        <dbReference type="SAM" id="SignalP"/>
    </source>
</evidence>
<dbReference type="EC" id="2.7.13.3" evidence="2"/>
<keyword evidence="1" id="KW-0732">Signal</keyword>
<dbReference type="EMBL" id="FMSV02000159">
    <property type="protein sequence ID" value="SEH05119.1"/>
    <property type="molecule type" value="Genomic_DNA"/>
</dbReference>
<reference evidence="2 3" key="1">
    <citation type="submission" date="2016-10" db="EMBL/GenBank/DDBJ databases">
        <authorList>
            <person name="de Groot N.N."/>
        </authorList>
    </citation>
    <scope>NUCLEOTIDE SEQUENCE [LARGE SCALE GENOMIC DNA]</scope>
    <source>
        <strain evidence="2">MBHS1</strain>
    </source>
</reference>
<dbReference type="Gene3D" id="3.40.190.10">
    <property type="entry name" value="Periplasmic binding protein-like II"/>
    <property type="match status" value="2"/>
</dbReference>
<protein>
    <submittedName>
        <fullName evidence="2">Tetrathionate sensor histidine kinase TtrS</fullName>
        <ecNumber evidence="2">2.7.13.3</ecNumber>
    </submittedName>
</protein>
<dbReference type="SUPFAM" id="SSF53850">
    <property type="entry name" value="Periplasmic binding protein-like II"/>
    <property type="match status" value="1"/>
</dbReference>
<keyword evidence="2" id="KW-0808">Transferase</keyword>
<dbReference type="PANTHER" id="PTHR35841">
    <property type="entry name" value="PHOSPHONATES-BINDING PERIPLASMIC PROTEIN"/>
    <property type="match status" value="1"/>
</dbReference>
<sequence length="305" mass="33484">MNRLGQLIFCFLILFTTAAMAGEYTIGVLAKRGAEGFYERWLMHAAYLEKATGDTFIVKPLRFVEIEPAVAAGDIDFLLTNSSMYVSMKVKYNARAIATMVNNTEHGIKISQFGGVIFTSNASTGINTLADVKGKTFIAVKKASLGGYQMALKEFKDHDIALPEVVANLEFANTHDKVVQEVLSRPGVIGTIRTNILESMVLLGTINMQDIKILNQKKTGNFPYILSTALYPEWPMVALAKTDKRIAQKVANTLKQIRSNDLAAEMAGIAGWRATLDYSKLEIMLRTIGILAPVQLNTDIPAVDS</sequence>
<dbReference type="Pfam" id="PF12974">
    <property type="entry name" value="Phosphonate-bd"/>
    <property type="match status" value="1"/>
</dbReference>
<dbReference type="PANTHER" id="PTHR35841:SF1">
    <property type="entry name" value="PHOSPHONATES-BINDING PERIPLASMIC PROTEIN"/>
    <property type="match status" value="1"/>
</dbReference>